<dbReference type="GO" id="GO:0006825">
    <property type="term" value="P:copper ion transport"/>
    <property type="evidence" value="ECO:0007669"/>
    <property type="project" value="InterPro"/>
</dbReference>
<name>A0AAJ2HKZ7_9MICO</name>
<evidence type="ECO:0000259" key="8">
    <source>
        <dbReference type="Pfam" id="PF04234"/>
    </source>
</evidence>
<feature type="region of interest" description="Disordered" evidence="5">
    <location>
        <begin position="140"/>
        <end position="178"/>
    </location>
</feature>
<dbReference type="InterPro" id="IPR032694">
    <property type="entry name" value="CopC/D"/>
</dbReference>
<feature type="chain" id="PRO_5042570366" evidence="7">
    <location>
        <begin position="41"/>
        <end position="225"/>
    </location>
</feature>
<dbReference type="GeneID" id="301458539"/>
<dbReference type="Proteomes" id="UP001183582">
    <property type="component" value="Unassembled WGS sequence"/>
</dbReference>
<gene>
    <name evidence="9" type="ORF">KZC50_09870</name>
</gene>
<comment type="caution">
    <text evidence="9">The sequence shown here is derived from an EMBL/GenBank/DDBJ whole genome shotgun (WGS) entry which is preliminary data.</text>
</comment>
<sequence length="225" mass="22377">MTAHASLPARRSPRQTFAAAWLAFAVLLAAVLLPASPAAAHDELVGSDPAAGSAVETLPAALTLTFSADIAPDEGASEIQVTDAAGTALNDGAPVVEGTTLSQALAGTASGEVTVLWKVVSSDGHPISGELSFIVTAPPAPSPTATASPTATVEPTPTVEPTVTPVETTTPEPVTTEPASSATSWIIGGVVILLLVAAAVTYLIVSRARRTRAGARDGSDAAGGR</sequence>
<dbReference type="RefSeq" id="WP_310891590.1">
    <property type="nucleotide sequence ID" value="NZ_BAAAGR010000002.1"/>
</dbReference>
<dbReference type="InterPro" id="IPR014756">
    <property type="entry name" value="Ig_E-set"/>
</dbReference>
<dbReference type="AlphaFoldDB" id="A0AAJ2HKZ7"/>
<dbReference type="GO" id="GO:0005507">
    <property type="term" value="F:copper ion binding"/>
    <property type="evidence" value="ECO:0007669"/>
    <property type="project" value="InterPro"/>
</dbReference>
<dbReference type="EMBL" id="JAHWXH010000002">
    <property type="protein sequence ID" value="MDS0245913.1"/>
    <property type="molecule type" value="Genomic_DNA"/>
</dbReference>
<evidence type="ECO:0000256" key="1">
    <source>
        <dbReference type="ARBA" id="ARBA00004196"/>
    </source>
</evidence>
<keyword evidence="2" id="KW-0479">Metal-binding</keyword>
<dbReference type="PANTHER" id="PTHR34820">
    <property type="entry name" value="INNER MEMBRANE PROTEIN YEBZ"/>
    <property type="match status" value="1"/>
</dbReference>
<dbReference type="GO" id="GO:0005886">
    <property type="term" value="C:plasma membrane"/>
    <property type="evidence" value="ECO:0007669"/>
    <property type="project" value="TreeGrafter"/>
</dbReference>
<evidence type="ECO:0000256" key="2">
    <source>
        <dbReference type="ARBA" id="ARBA00022723"/>
    </source>
</evidence>
<comment type="subcellular location">
    <subcellularLocation>
        <location evidence="1">Cell envelope</location>
    </subcellularLocation>
</comment>
<proteinExistence type="predicted"/>
<evidence type="ECO:0000313" key="9">
    <source>
        <dbReference type="EMBL" id="MDS0245913.1"/>
    </source>
</evidence>
<feature type="transmembrane region" description="Helical" evidence="6">
    <location>
        <begin position="185"/>
        <end position="205"/>
    </location>
</feature>
<dbReference type="SUPFAM" id="SSF81296">
    <property type="entry name" value="E set domains"/>
    <property type="match status" value="1"/>
</dbReference>
<evidence type="ECO:0000256" key="3">
    <source>
        <dbReference type="ARBA" id="ARBA00022729"/>
    </source>
</evidence>
<reference evidence="9 10" key="1">
    <citation type="submission" date="2021-06" db="EMBL/GenBank/DDBJ databases">
        <title>Genome-based taxonomic framework of Microbacterium strains isolated from marine environment, the description of four new species and reclassification of four preexisting species.</title>
        <authorList>
            <person name="Lee S.D."/>
            <person name="Kim S.-M."/>
            <person name="Byeon Y.-S."/>
            <person name="Yang H.L."/>
            <person name="Kim I.S."/>
        </authorList>
    </citation>
    <scope>NUCLEOTIDE SEQUENCE [LARGE SCALE GENOMIC DNA]</scope>
    <source>
        <strain evidence="9 10">KACC 20514</strain>
    </source>
</reference>
<evidence type="ECO:0000256" key="7">
    <source>
        <dbReference type="SAM" id="SignalP"/>
    </source>
</evidence>
<dbReference type="GO" id="GO:0046688">
    <property type="term" value="P:response to copper ion"/>
    <property type="evidence" value="ECO:0007669"/>
    <property type="project" value="InterPro"/>
</dbReference>
<dbReference type="GO" id="GO:0030313">
    <property type="term" value="C:cell envelope"/>
    <property type="evidence" value="ECO:0007669"/>
    <property type="project" value="UniProtKB-SubCell"/>
</dbReference>
<evidence type="ECO:0000256" key="6">
    <source>
        <dbReference type="SAM" id="Phobius"/>
    </source>
</evidence>
<organism evidence="9 10">
    <name type="scientific">Microbacterium aurantiacum</name>
    <dbReference type="NCBI Taxonomy" id="162393"/>
    <lineage>
        <taxon>Bacteria</taxon>
        <taxon>Bacillati</taxon>
        <taxon>Actinomycetota</taxon>
        <taxon>Actinomycetes</taxon>
        <taxon>Micrococcales</taxon>
        <taxon>Microbacteriaceae</taxon>
        <taxon>Microbacterium</taxon>
    </lineage>
</organism>
<feature type="compositionally biased region" description="Low complexity" evidence="5">
    <location>
        <begin position="143"/>
        <end position="178"/>
    </location>
</feature>
<evidence type="ECO:0000256" key="4">
    <source>
        <dbReference type="ARBA" id="ARBA00023008"/>
    </source>
</evidence>
<evidence type="ECO:0000256" key="5">
    <source>
        <dbReference type="SAM" id="MobiDB-lite"/>
    </source>
</evidence>
<dbReference type="GO" id="GO:0042597">
    <property type="term" value="C:periplasmic space"/>
    <property type="evidence" value="ECO:0007669"/>
    <property type="project" value="InterPro"/>
</dbReference>
<dbReference type="InterPro" id="IPR014755">
    <property type="entry name" value="Cu-Rt/internalin_Ig-like"/>
</dbReference>
<dbReference type="InterPro" id="IPR007348">
    <property type="entry name" value="CopC_dom"/>
</dbReference>
<protein>
    <submittedName>
        <fullName evidence="9">Copper resistance protein CopC</fullName>
    </submittedName>
</protein>
<keyword evidence="3 7" id="KW-0732">Signal</keyword>
<keyword evidence="4" id="KW-0186">Copper</keyword>
<keyword evidence="6" id="KW-1133">Transmembrane helix</keyword>
<accession>A0AAJ2HKZ7</accession>
<dbReference type="Gene3D" id="2.60.40.1220">
    <property type="match status" value="1"/>
</dbReference>
<keyword evidence="6" id="KW-0472">Membrane</keyword>
<feature type="signal peptide" evidence="7">
    <location>
        <begin position="1"/>
        <end position="40"/>
    </location>
</feature>
<dbReference type="PANTHER" id="PTHR34820:SF4">
    <property type="entry name" value="INNER MEMBRANE PROTEIN YEBZ"/>
    <property type="match status" value="1"/>
</dbReference>
<evidence type="ECO:0000313" key="10">
    <source>
        <dbReference type="Proteomes" id="UP001183582"/>
    </source>
</evidence>
<keyword evidence="6" id="KW-0812">Transmembrane</keyword>
<feature type="domain" description="CopC" evidence="8">
    <location>
        <begin position="41"/>
        <end position="135"/>
    </location>
</feature>
<dbReference type="Pfam" id="PF04234">
    <property type="entry name" value="CopC"/>
    <property type="match status" value="1"/>
</dbReference>